<comment type="pathway">
    <text evidence="1">Cofactor biosynthesis; FAD biosynthesis; FAD from FMN: step 1/1.</text>
</comment>
<evidence type="ECO:0000256" key="3">
    <source>
        <dbReference type="ARBA" id="ARBA00022630"/>
    </source>
</evidence>
<keyword evidence="9" id="KW-0067">ATP-binding</keyword>
<dbReference type="GO" id="GO:0009231">
    <property type="term" value="P:riboflavin biosynthetic process"/>
    <property type="evidence" value="ECO:0007669"/>
    <property type="project" value="InterPro"/>
</dbReference>
<keyword evidence="8" id="KW-0274">FAD</keyword>
<keyword evidence="12" id="KW-0418">Kinase</keyword>
<keyword evidence="13" id="KW-1185">Reference proteome</keyword>
<protein>
    <recommendedName>
        <fullName evidence="2">FAD synthase</fullName>
        <ecNumber evidence="2">2.7.7.2</ecNumber>
    </recommendedName>
</protein>
<dbReference type="InterPro" id="IPR014729">
    <property type="entry name" value="Rossmann-like_a/b/a_fold"/>
</dbReference>
<evidence type="ECO:0000256" key="4">
    <source>
        <dbReference type="ARBA" id="ARBA00022643"/>
    </source>
</evidence>
<evidence type="ECO:0000256" key="5">
    <source>
        <dbReference type="ARBA" id="ARBA00022679"/>
    </source>
</evidence>
<dbReference type="GO" id="GO:0016301">
    <property type="term" value="F:kinase activity"/>
    <property type="evidence" value="ECO:0007669"/>
    <property type="project" value="UniProtKB-KW"/>
</dbReference>
<evidence type="ECO:0000256" key="10">
    <source>
        <dbReference type="ARBA" id="ARBA00049494"/>
    </source>
</evidence>
<dbReference type="RefSeq" id="WP_025362994.1">
    <property type="nucleotide sequence ID" value="NZ_CP006681.1"/>
</dbReference>
<evidence type="ECO:0000256" key="6">
    <source>
        <dbReference type="ARBA" id="ARBA00022695"/>
    </source>
</evidence>
<evidence type="ECO:0000256" key="1">
    <source>
        <dbReference type="ARBA" id="ARBA00004726"/>
    </source>
</evidence>
<evidence type="ECO:0000256" key="7">
    <source>
        <dbReference type="ARBA" id="ARBA00022741"/>
    </source>
</evidence>
<organism evidence="12 13">
    <name type="scientific">Spiroplasma culicicola AES-1</name>
    <dbReference type="NCBI Taxonomy" id="1276246"/>
    <lineage>
        <taxon>Bacteria</taxon>
        <taxon>Bacillati</taxon>
        <taxon>Mycoplasmatota</taxon>
        <taxon>Mollicutes</taxon>
        <taxon>Entomoplasmatales</taxon>
        <taxon>Spiroplasmataceae</taxon>
        <taxon>Spiroplasma</taxon>
    </lineage>
</organism>
<reference evidence="12 13" key="1">
    <citation type="journal article" date="2014" name="Genome Biol. Evol.">
        <title>Molecular evolution of the substrate utilization strategies and putative virulence factors in mosquito-associated Spiroplasma species.</title>
        <authorList>
            <person name="Chang T.H."/>
            <person name="Lo W.S."/>
            <person name="Ku C."/>
            <person name="Chen L.L."/>
            <person name="Kuo C.H."/>
        </authorList>
    </citation>
    <scope>NUCLEOTIDE SEQUENCE [LARGE SCALE GENOMIC DNA]</scope>
    <source>
        <strain evidence="12">AES-1</strain>
    </source>
</reference>
<name>W6A7D9_9MOLU</name>
<dbReference type="Gene3D" id="3.40.50.620">
    <property type="entry name" value="HUPs"/>
    <property type="match status" value="1"/>
</dbReference>
<dbReference type="SUPFAM" id="SSF52374">
    <property type="entry name" value="Nucleotidylyl transferase"/>
    <property type="match status" value="1"/>
</dbReference>
<dbReference type="Pfam" id="PF06574">
    <property type="entry name" value="FAD_syn"/>
    <property type="match status" value="1"/>
</dbReference>
<dbReference type="EMBL" id="CP006681">
    <property type="protein sequence ID" value="AHI52755.1"/>
    <property type="molecule type" value="Genomic_DNA"/>
</dbReference>
<dbReference type="UniPathway" id="UPA00277">
    <property type="reaction ID" value="UER00407"/>
</dbReference>
<accession>W6A7D9</accession>
<proteinExistence type="predicted"/>
<keyword evidence="7" id="KW-0547">Nucleotide-binding</keyword>
<keyword evidence="3" id="KW-0285">Flavoprotein</keyword>
<evidence type="ECO:0000313" key="12">
    <source>
        <dbReference type="EMBL" id="AHI52755.1"/>
    </source>
</evidence>
<sequence length="246" mass="28765">MEKKELYLTNEEQFNIGNTNIICIGFFDGLHKLHRQIIDKTKQLAQEFNEKWSIVTFSEKVSDFLSKQHNQFQSKIIKYSNIEQQYNPDYLFEIQVNQNTISIDKDQFISYLKNNLNVNKIVVGSDFAFGHMGKGHVDDLVAAFGQENVIVFQRVSTYSTTDLKELLKDGEIEQLNEKMGQNYQIQLENTHEGHFKIIDTFVQIKNANYVLLVDGKEMIAQFDRNKVFFKDYIAKQNIIVEMIKKV</sequence>
<dbReference type="GO" id="GO:0006747">
    <property type="term" value="P:FAD biosynthetic process"/>
    <property type="evidence" value="ECO:0007669"/>
    <property type="project" value="UniProtKB-UniPathway"/>
</dbReference>
<dbReference type="eggNOG" id="COG0196">
    <property type="taxonomic scope" value="Bacteria"/>
</dbReference>
<dbReference type="Proteomes" id="UP000019267">
    <property type="component" value="Chromosome"/>
</dbReference>
<dbReference type="InterPro" id="IPR015864">
    <property type="entry name" value="FAD_synthase"/>
</dbReference>
<dbReference type="AlphaFoldDB" id="W6A7D9"/>
<dbReference type="OrthoDB" id="9803667at2"/>
<comment type="catalytic activity">
    <reaction evidence="10">
        <text>FMN + ATP + H(+) = FAD + diphosphate</text>
        <dbReference type="Rhea" id="RHEA:17237"/>
        <dbReference type="ChEBI" id="CHEBI:15378"/>
        <dbReference type="ChEBI" id="CHEBI:30616"/>
        <dbReference type="ChEBI" id="CHEBI:33019"/>
        <dbReference type="ChEBI" id="CHEBI:57692"/>
        <dbReference type="ChEBI" id="CHEBI:58210"/>
        <dbReference type="EC" id="2.7.7.2"/>
    </reaction>
</comment>
<dbReference type="GO" id="GO:0005524">
    <property type="term" value="F:ATP binding"/>
    <property type="evidence" value="ECO:0007669"/>
    <property type="project" value="UniProtKB-KW"/>
</dbReference>
<evidence type="ECO:0000313" key="13">
    <source>
        <dbReference type="Proteomes" id="UP000019267"/>
    </source>
</evidence>
<dbReference type="GO" id="GO:0003919">
    <property type="term" value="F:FMN adenylyltransferase activity"/>
    <property type="evidence" value="ECO:0007669"/>
    <property type="project" value="UniProtKB-EC"/>
</dbReference>
<dbReference type="KEGG" id="scq:SCULI_v1c04140"/>
<keyword evidence="4" id="KW-0288">FMN</keyword>
<dbReference type="STRING" id="1276246.SCULI_v1c04140"/>
<evidence type="ECO:0000256" key="8">
    <source>
        <dbReference type="ARBA" id="ARBA00022827"/>
    </source>
</evidence>
<keyword evidence="6 12" id="KW-0548">Nucleotidyltransferase</keyword>
<dbReference type="HOGENOM" id="CLU_098662_0_0_14"/>
<gene>
    <name evidence="12" type="primary">ribC</name>
    <name evidence="12" type="ORF">SCULI_v1c04140</name>
</gene>
<evidence type="ECO:0000256" key="9">
    <source>
        <dbReference type="ARBA" id="ARBA00022840"/>
    </source>
</evidence>
<evidence type="ECO:0000259" key="11">
    <source>
        <dbReference type="Pfam" id="PF06574"/>
    </source>
</evidence>
<feature type="domain" description="FAD synthetase" evidence="11">
    <location>
        <begin position="19"/>
        <end position="158"/>
    </location>
</feature>
<dbReference type="PATRIC" id="fig|1276246.3.peg.413"/>
<dbReference type="EC" id="2.7.7.2" evidence="2"/>
<evidence type="ECO:0000256" key="2">
    <source>
        <dbReference type="ARBA" id="ARBA00012393"/>
    </source>
</evidence>
<keyword evidence="5 12" id="KW-0808">Transferase</keyword>